<evidence type="ECO:0000256" key="1">
    <source>
        <dbReference type="ARBA" id="ARBA00004651"/>
    </source>
</evidence>
<dbReference type="Pfam" id="PF00664">
    <property type="entry name" value="ABC_membrane"/>
    <property type="match status" value="1"/>
</dbReference>
<dbReference type="Pfam" id="PF00005">
    <property type="entry name" value="ABC_tran"/>
    <property type="match status" value="1"/>
</dbReference>
<comment type="caution">
    <text evidence="10">The sequence shown here is derived from an EMBL/GenBank/DDBJ whole genome shotgun (WGS) entry which is preliminary data.</text>
</comment>
<evidence type="ECO:0000256" key="7">
    <source>
        <dbReference type="SAM" id="Phobius"/>
    </source>
</evidence>
<protein>
    <submittedName>
        <fullName evidence="10">ABC transporter ATP-binding protein</fullName>
    </submittedName>
</protein>
<name>A0ABT7E558_9FIRM</name>
<dbReference type="InterPro" id="IPR039421">
    <property type="entry name" value="Type_1_exporter"/>
</dbReference>
<evidence type="ECO:0000256" key="5">
    <source>
        <dbReference type="ARBA" id="ARBA00022989"/>
    </source>
</evidence>
<dbReference type="InterPro" id="IPR036640">
    <property type="entry name" value="ABC1_TM_sf"/>
</dbReference>
<feature type="transmembrane region" description="Helical" evidence="7">
    <location>
        <begin position="154"/>
        <end position="172"/>
    </location>
</feature>
<dbReference type="GO" id="GO:0005524">
    <property type="term" value="F:ATP binding"/>
    <property type="evidence" value="ECO:0007669"/>
    <property type="project" value="UniProtKB-KW"/>
</dbReference>
<organism evidence="10 11">
    <name type="scientific">Romboutsia sedimentorum</name>
    <dbReference type="NCBI Taxonomy" id="1368474"/>
    <lineage>
        <taxon>Bacteria</taxon>
        <taxon>Bacillati</taxon>
        <taxon>Bacillota</taxon>
        <taxon>Clostridia</taxon>
        <taxon>Peptostreptococcales</taxon>
        <taxon>Peptostreptococcaceae</taxon>
        <taxon>Romboutsia</taxon>
    </lineage>
</organism>
<dbReference type="SMART" id="SM00382">
    <property type="entry name" value="AAA"/>
    <property type="match status" value="1"/>
</dbReference>
<evidence type="ECO:0000313" key="11">
    <source>
        <dbReference type="Proteomes" id="UP001301012"/>
    </source>
</evidence>
<evidence type="ECO:0000256" key="2">
    <source>
        <dbReference type="ARBA" id="ARBA00022692"/>
    </source>
</evidence>
<evidence type="ECO:0000313" key="10">
    <source>
        <dbReference type="EMBL" id="MDK2562063.1"/>
    </source>
</evidence>
<dbReference type="Gene3D" id="3.40.50.300">
    <property type="entry name" value="P-loop containing nucleotide triphosphate hydrolases"/>
    <property type="match status" value="1"/>
</dbReference>
<dbReference type="Gene3D" id="1.20.1560.10">
    <property type="entry name" value="ABC transporter type 1, transmembrane domain"/>
    <property type="match status" value="1"/>
</dbReference>
<dbReference type="PANTHER" id="PTHR43394:SF1">
    <property type="entry name" value="ATP-BINDING CASSETTE SUB-FAMILY B MEMBER 10, MITOCHONDRIAL"/>
    <property type="match status" value="1"/>
</dbReference>
<dbReference type="InterPro" id="IPR027417">
    <property type="entry name" value="P-loop_NTPase"/>
</dbReference>
<evidence type="ECO:0000256" key="4">
    <source>
        <dbReference type="ARBA" id="ARBA00022840"/>
    </source>
</evidence>
<proteinExistence type="predicted"/>
<accession>A0ABT7E558</accession>
<dbReference type="PROSITE" id="PS50929">
    <property type="entry name" value="ABC_TM1F"/>
    <property type="match status" value="1"/>
</dbReference>
<evidence type="ECO:0000256" key="3">
    <source>
        <dbReference type="ARBA" id="ARBA00022741"/>
    </source>
</evidence>
<reference evidence="10 11" key="1">
    <citation type="submission" date="2023-05" db="EMBL/GenBank/DDBJ databases">
        <title>Rombocin, a short stable natural nisin variant, displays selective antimicrobial activity against Listeria monocytogenes and employs dual mode of action to kill target bacterial strains.</title>
        <authorList>
            <person name="Wambui J."/>
            <person name="Stephan R."/>
            <person name="Kuipers O.P."/>
        </authorList>
    </citation>
    <scope>NUCLEOTIDE SEQUENCE [LARGE SCALE GENOMIC DNA]</scope>
    <source>
        <strain evidence="10 11">RC002</strain>
    </source>
</reference>
<feature type="transmembrane region" description="Helical" evidence="7">
    <location>
        <begin position="237"/>
        <end position="262"/>
    </location>
</feature>
<dbReference type="SUPFAM" id="SSF52540">
    <property type="entry name" value="P-loop containing nucleoside triphosphate hydrolases"/>
    <property type="match status" value="1"/>
</dbReference>
<dbReference type="PROSITE" id="PS00211">
    <property type="entry name" value="ABC_TRANSPORTER_1"/>
    <property type="match status" value="1"/>
</dbReference>
<dbReference type="InterPro" id="IPR003593">
    <property type="entry name" value="AAA+_ATPase"/>
</dbReference>
<gene>
    <name evidence="10" type="ORF">QOZ84_00770</name>
</gene>
<evidence type="ECO:0000259" key="9">
    <source>
        <dbReference type="PROSITE" id="PS50929"/>
    </source>
</evidence>
<keyword evidence="11" id="KW-1185">Reference proteome</keyword>
<feature type="transmembrane region" description="Helical" evidence="7">
    <location>
        <begin position="130"/>
        <end position="148"/>
    </location>
</feature>
<dbReference type="SUPFAM" id="SSF90123">
    <property type="entry name" value="ABC transporter transmembrane region"/>
    <property type="match status" value="1"/>
</dbReference>
<keyword evidence="2 7" id="KW-0812">Transmembrane</keyword>
<keyword evidence="3" id="KW-0547">Nucleotide-binding</keyword>
<keyword evidence="6 7" id="KW-0472">Membrane</keyword>
<evidence type="ECO:0000259" key="8">
    <source>
        <dbReference type="PROSITE" id="PS50893"/>
    </source>
</evidence>
<keyword evidence="5 7" id="KW-1133">Transmembrane helix</keyword>
<keyword evidence="4 10" id="KW-0067">ATP-binding</keyword>
<dbReference type="InterPro" id="IPR011527">
    <property type="entry name" value="ABC1_TM_dom"/>
</dbReference>
<feature type="domain" description="ABC transmembrane type-1" evidence="9">
    <location>
        <begin position="19"/>
        <end position="297"/>
    </location>
</feature>
<evidence type="ECO:0000256" key="6">
    <source>
        <dbReference type="ARBA" id="ARBA00023136"/>
    </source>
</evidence>
<dbReference type="PROSITE" id="PS50893">
    <property type="entry name" value="ABC_TRANSPORTER_2"/>
    <property type="match status" value="1"/>
</dbReference>
<feature type="transmembrane region" description="Helical" evidence="7">
    <location>
        <begin position="51"/>
        <end position="71"/>
    </location>
</feature>
<dbReference type="PANTHER" id="PTHR43394">
    <property type="entry name" value="ATP-DEPENDENT PERMEASE MDL1, MITOCHONDRIAL"/>
    <property type="match status" value="1"/>
</dbReference>
<feature type="domain" description="ABC transporter" evidence="8">
    <location>
        <begin position="328"/>
        <end position="562"/>
    </location>
</feature>
<dbReference type="InterPro" id="IPR003439">
    <property type="entry name" value="ABC_transporter-like_ATP-bd"/>
</dbReference>
<dbReference type="EMBL" id="JASKYM010000001">
    <property type="protein sequence ID" value="MDK2562063.1"/>
    <property type="molecule type" value="Genomic_DNA"/>
</dbReference>
<sequence length="568" mass="63948">MKMLWKYVLKYKLQFISRIITISLVTLASIAFDFLMGFIVDIFANGHTDKFLPITIISISLIVIMFLTEYLDGLVMSNYIKNTVNYLRTDIFSKIINKDIKDFSLDNSGKYISILYNDIKLIEDSFLNNIFHVISSLISFTLSLIVLFTISPAIVLFITVFGILGFIIPTALSKKLVVQKNEYSKSLEEITSVTKDLFSGFEVIKGFNISNKINSVFKNSSNNVESSKRKCSILESIVKGFSLSFSVTIYLGVLLVGGYLMYNKDISIGTAIIIIQLSTHIVGPVKTSISLTNQIKSVSLIANKIETILEVSSDDLEDTNLVDFDEAIKVENLSFEYTSDRKALDKINLIFEKNKKYAIVGESGCGKSTLIKLLMRYYNDYEGSISIDDNNLKSIYSSDLYKNMSMIQQNVFMFDDSIKENIKLFSNISDEKVLKTCKRAGISNLIDRLPQGINSLVGENGNKLSGGEKQRIAIARALINDTKILILDESTSALDNETAYNLESSLLSLDDLTLIVVTHKLIKNILINYDEIIVMKDGLIIEKGSFDYLIELKGYFYSLYYIQSDDSK</sequence>
<dbReference type="RefSeq" id="WP_284131051.1">
    <property type="nucleotide sequence ID" value="NZ_JASKYM010000001.1"/>
</dbReference>
<dbReference type="Proteomes" id="UP001301012">
    <property type="component" value="Unassembled WGS sequence"/>
</dbReference>
<dbReference type="InterPro" id="IPR017871">
    <property type="entry name" value="ABC_transporter-like_CS"/>
</dbReference>
<feature type="transmembrane region" description="Helical" evidence="7">
    <location>
        <begin position="20"/>
        <end position="39"/>
    </location>
</feature>
<comment type="subcellular location">
    <subcellularLocation>
        <location evidence="1">Cell membrane</location>
        <topology evidence="1">Multi-pass membrane protein</topology>
    </subcellularLocation>
</comment>